<evidence type="ECO:0008006" key="3">
    <source>
        <dbReference type="Google" id="ProtNLM"/>
    </source>
</evidence>
<dbReference type="Proteomes" id="UP000886858">
    <property type="component" value="Unassembled WGS sequence"/>
</dbReference>
<organism evidence="1 2">
    <name type="scientific">Candidatus Eisenbergiella merdipullorum</name>
    <dbReference type="NCBI Taxonomy" id="2838553"/>
    <lineage>
        <taxon>Bacteria</taxon>
        <taxon>Bacillati</taxon>
        <taxon>Bacillota</taxon>
        <taxon>Clostridia</taxon>
        <taxon>Lachnospirales</taxon>
        <taxon>Lachnospiraceae</taxon>
        <taxon>Eisenbergiella</taxon>
    </lineage>
</organism>
<accession>A0A9D2KYH8</accession>
<gene>
    <name evidence="1" type="ORF">H9717_00440</name>
</gene>
<reference evidence="1" key="2">
    <citation type="submission" date="2021-04" db="EMBL/GenBank/DDBJ databases">
        <authorList>
            <person name="Gilroy R."/>
        </authorList>
    </citation>
    <scope>NUCLEOTIDE SEQUENCE</scope>
    <source>
        <strain evidence="1">CHK179-7159</strain>
    </source>
</reference>
<protein>
    <recommendedName>
        <fullName evidence="3">Flavodoxin family protein</fullName>
    </recommendedName>
</protein>
<comment type="caution">
    <text evidence="1">The sequence shown here is derived from an EMBL/GenBank/DDBJ whole genome shotgun (WGS) entry which is preliminary data.</text>
</comment>
<proteinExistence type="predicted"/>
<dbReference type="EMBL" id="DWYY01000003">
    <property type="protein sequence ID" value="HJA91588.1"/>
    <property type="molecule type" value="Genomic_DNA"/>
</dbReference>
<name>A0A9D2KYH8_9FIRM</name>
<dbReference type="InterPro" id="IPR029039">
    <property type="entry name" value="Flavoprotein-like_sf"/>
</dbReference>
<dbReference type="Gene3D" id="3.40.50.360">
    <property type="match status" value="1"/>
</dbReference>
<dbReference type="AlphaFoldDB" id="A0A9D2KYH8"/>
<sequence length="100" mass="11102">MGDSAGVDTLLHGNYNICGINEALYAFGLNFTGCRSCMPCKRKDAERCRCYWKDDLTALTLEVYAADAMLIGMPICFGRPTSLQREKVRENTEKQKGTGP</sequence>
<evidence type="ECO:0000313" key="1">
    <source>
        <dbReference type="EMBL" id="HJA91588.1"/>
    </source>
</evidence>
<evidence type="ECO:0000313" key="2">
    <source>
        <dbReference type="Proteomes" id="UP000886858"/>
    </source>
</evidence>
<reference evidence="1" key="1">
    <citation type="journal article" date="2021" name="PeerJ">
        <title>Extensive microbial diversity within the chicken gut microbiome revealed by metagenomics and culture.</title>
        <authorList>
            <person name="Gilroy R."/>
            <person name="Ravi A."/>
            <person name="Getino M."/>
            <person name="Pursley I."/>
            <person name="Horton D.L."/>
            <person name="Alikhan N.F."/>
            <person name="Baker D."/>
            <person name="Gharbi K."/>
            <person name="Hall N."/>
            <person name="Watson M."/>
            <person name="Adriaenssens E.M."/>
            <person name="Foster-Nyarko E."/>
            <person name="Jarju S."/>
            <person name="Secka A."/>
            <person name="Antonio M."/>
            <person name="Oren A."/>
            <person name="Chaudhuri R.R."/>
            <person name="La Ragione R."/>
            <person name="Hildebrand F."/>
            <person name="Pallen M.J."/>
        </authorList>
    </citation>
    <scope>NUCLEOTIDE SEQUENCE</scope>
    <source>
        <strain evidence="1">CHK179-7159</strain>
    </source>
</reference>
<dbReference type="SUPFAM" id="SSF52218">
    <property type="entry name" value="Flavoproteins"/>
    <property type="match status" value="1"/>
</dbReference>